<dbReference type="EMBL" id="ACCL02000026">
    <property type="protein sequence ID" value="EET58696.1"/>
    <property type="molecule type" value="Genomic_DNA"/>
</dbReference>
<keyword evidence="2" id="KW-1185">Reference proteome</keyword>
<comment type="caution">
    <text evidence="1">The sequence shown here is derived from an EMBL/GenBank/DDBJ whole genome shotgun (WGS) entry which is preliminary data.</text>
</comment>
<proteinExistence type="predicted"/>
<dbReference type="eggNOG" id="ENOG502ZD6U">
    <property type="taxonomic scope" value="Bacteria"/>
</dbReference>
<evidence type="ECO:0000313" key="1">
    <source>
        <dbReference type="EMBL" id="EET58696.1"/>
    </source>
</evidence>
<organism evidence="1 2">
    <name type="scientific">Marvinbryantia formatexigens DSM 14469</name>
    <dbReference type="NCBI Taxonomy" id="478749"/>
    <lineage>
        <taxon>Bacteria</taxon>
        <taxon>Bacillati</taxon>
        <taxon>Bacillota</taxon>
        <taxon>Clostridia</taxon>
        <taxon>Lachnospirales</taxon>
        <taxon>Lachnospiraceae</taxon>
        <taxon>Marvinbryantia</taxon>
    </lineage>
</organism>
<accession>C6LKU8</accession>
<dbReference type="AlphaFoldDB" id="C6LKU8"/>
<reference evidence="1" key="1">
    <citation type="submission" date="2009-07" db="EMBL/GenBank/DDBJ databases">
        <authorList>
            <person name="Weinstock G."/>
            <person name="Sodergren E."/>
            <person name="Clifton S."/>
            <person name="Fulton L."/>
            <person name="Fulton B."/>
            <person name="Courtney L."/>
            <person name="Fronick C."/>
            <person name="Harrison M."/>
            <person name="Strong C."/>
            <person name="Farmer C."/>
            <person name="Delahaunty K."/>
            <person name="Markovic C."/>
            <person name="Hall O."/>
            <person name="Minx P."/>
            <person name="Tomlinson C."/>
            <person name="Mitreva M."/>
            <person name="Nelson J."/>
            <person name="Hou S."/>
            <person name="Wollam A."/>
            <person name="Pepin K.H."/>
            <person name="Johnson M."/>
            <person name="Bhonagiri V."/>
            <person name="Nash W.E."/>
            <person name="Warren W."/>
            <person name="Chinwalla A."/>
            <person name="Mardis E.R."/>
            <person name="Wilson R.K."/>
        </authorList>
    </citation>
    <scope>NUCLEOTIDE SEQUENCE [LARGE SCALE GENOMIC DNA]</scope>
    <source>
        <strain evidence="1">DSM 14469</strain>
    </source>
</reference>
<name>C6LKU8_9FIRM</name>
<sequence length="78" mass="9079">MYKQKIIAHNLKTAKEQIVDDLNDVMSPLQRRNNLVLTELPVLELSIAGMTFRIPQVTDTDFLEQLIRILRRTLCVSR</sequence>
<dbReference type="Proteomes" id="UP000005561">
    <property type="component" value="Unassembled WGS sequence"/>
</dbReference>
<protein>
    <submittedName>
        <fullName evidence="1">Uncharacterized protein</fullName>
    </submittedName>
</protein>
<gene>
    <name evidence="1" type="ORF">BRYFOR_09295</name>
</gene>
<evidence type="ECO:0000313" key="2">
    <source>
        <dbReference type="Proteomes" id="UP000005561"/>
    </source>
</evidence>